<reference evidence="15 16" key="1">
    <citation type="journal article" date="2019" name="Commun. Biol.">
        <title>The bagworm genome reveals a unique fibroin gene that provides high tensile strength.</title>
        <authorList>
            <person name="Kono N."/>
            <person name="Nakamura H."/>
            <person name="Ohtoshi R."/>
            <person name="Tomita M."/>
            <person name="Numata K."/>
            <person name="Arakawa K."/>
        </authorList>
    </citation>
    <scope>NUCLEOTIDE SEQUENCE [LARGE SCALE GENOMIC DNA]</scope>
</reference>
<evidence type="ECO:0000256" key="3">
    <source>
        <dbReference type="ARBA" id="ARBA00022448"/>
    </source>
</evidence>
<evidence type="ECO:0000256" key="10">
    <source>
        <dbReference type="ARBA" id="ARBA00023201"/>
    </source>
</evidence>
<evidence type="ECO:0000256" key="5">
    <source>
        <dbReference type="ARBA" id="ARBA00022692"/>
    </source>
</evidence>
<dbReference type="EMBL" id="BGZK01000576">
    <property type="protein sequence ID" value="GBP51190.1"/>
    <property type="molecule type" value="Genomic_DNA"/>
</dbReference>
<feature type="transmembrane region" description="Helical" evidence="14">
    <location>
        <begin position="353"/>
        <end position="380"/>
    </location>
</feature>
<evidence type="ECO:0000256" key="13">
    <source>
        <dbReference type="SAM" id="MobiDB-lite"/>
    </source>
</evidence>
<evidence type="ECO:0000256" key="9">
    <source>
        <dbReference type="ARBA" id="ARBA00023136"/>
    </source>
</evidence>
<dbReference type="Pfam" id="PF00858">
    <property type="entry name" value="ASC"/>
    <property type="match status" value="1"/>
</dbReference>
<dbReference type="GO" id="GO:0005272">
    <property type="term" value="F:sodium channel activity"/>
    <property type="evidence" value="ECO:0007669"/>
    <property type="project" value="UniProtKB-KW"/>
</dbReference>
<feature type="compositionally biased region" description="Polar residues" evidence="13">
    <location>
        <begin position="552"/>
        <end position="573"/>
    </location>
</feature>
<keyword evidence="3 12" id="KW-0813">Transport</keyword>
<evidence type="ECO:0000256" key="4">
    <source>
        <dbReference type="ARBA" id="ARBA00022461"/>
    </source>
</evidence>
<keyword evidence="7" id="KW-0915">Sodium</keyword>
<accession>A0A4C1WK17</accession>
<evidence type="ECO:0000313" key="16">
    <source>
        <dbReference type="Proteomes" id="UP000299102"/>
    </source>
</evidence>
<evidence type="ECO:0000256" key="8">
    <source>
        <dbReference type="ARBA" id="ARBA00023065"/>
    </source>
</evidence>
<proteinExistence type="inferred from homology"/>
<keyword evidence="10 12" id="KW-0739">Sodium transport</keyword>
<comment type="similarity">
    <text evidence="2 12">Belongs to the amiloride-sensitive sodium channel (TC 1.A.6) family.</text>
</comment>
<organism evidence="15 16">
    <name type="scientific">Eumeta variegata</name>
    <name type="common">Bagworm moth</name>
    <name type="synonym">Eumeta japonica</name>
    <dbReference type="NCBI Taxonomy" id="151549"/>
    <lineage>
        <taxon>Eukaryota</taxon>
        <taxon>Metazoa</taxon>
        <taxon>Ecdysozoa</taxon>
        <taxon>Arthropoda</taxon>
        <taxon>Hexapoda</taxon>
        <taxon>Insecta</taxon>
        <taxon>Pterygota</taxon>
        <taxon>Neoptera</taxon>
        <taxon>Endopterygota</taxon>
        <taxon>Lepidoptera</taxon>
        <taxon>Glossata</taxon>
        <taxon>Ditrysia</taxon>
        <taxon>Tineoidea</taxon>
        <taxon>Psychidae</taxon>
        <taxon>Oiketicinae</taxon>
        <taxon>Eumeta</taxon>
    </lineage>
</organism>
<keyword evidence="6 14" id="KW-1133">Transmembrane helix</keyword>
<gene>
    <name evidence="15" type="ORF">EVAR_98014_1</name>
</gene>
<evidence type="ECO:0000313" key="15">
    <source>
        <dbReference type="EMBL" id="GBP51190.1"/>
    </source>
</evidence>
<feature type="transmembrane region" description="Helical" evidence="14">
    <location>
        <begin position="140"/>
        <end position="159"/>
    </location>
</feature>
<comment type="subcellular location">
    <subcellularLocation>
        <location evidence="1">Membrane</location>
        <topology evidence="1">Multi-pass membrane protein</topology>
    </subcellularLocation>
</comment>
<evidence type="ECO:0000256" key="2">
    <source>
        <dbReference type="ARBA" id="ARBA00007193"/>
    </source>
</evidence>
<evidence type="ECO:0000256" key="11">
    <source>
        <dbReference type="ARBA" id="ARBA00023303"/>
    </source>
</evidence>
<keyword evidence="4 12" id="KW-0894">Sodium channel</keyword>
<keyword evidence="9 14" id="KW-0472">Membrane</keyword>
<evidence type="ECO:0000256" key="6">
    <source>
        <dbReference type="ARBA" id="ARBA00022989"/>
    </source>
</evidence>
<dbReference type="Proteomes" id="UP000299102">
    <property type="component" value="Unassembled WGS sequence"/>
</dbReference>
<evidence type="ECO:0008006" key="17">
    <source>
        <dbReference type="Google" id="ProtNLM"/>
    </source>
</evidence>
<comment type="caution">
    <text evidence="15">The sequence shown here is derived from an EMBL/GenBank/DDBJ whole genome shotgun (WGS) entry which is preliminary data.</text>
</comment>
<evidence type="ECO:0000256" key="12">
    <source>
        <dbReference type="RuleBase" id="RU000679"/>
    </source>
</evidence>
<keyword evidence="11 12" id="KW-0407">Ion channel</keyword>
<dbReference type="OrthoDB" id="5874059at2759"/>
<protein>
    <recommendedName>
        <fullName evidence="17">Sodium channel protein Nach</fullName>
    </recommendedName>
</protein>
<feature type="region of interest" description="Disordered" evidence="13">
    <location>
        <begin position="551"/>
        <end position="713"/>
    </location>
</feature>
<dbReference type="GO" id="GO:0016020">
    <property type="term" value="C:membrane"/>
    <property type="evidence" value="ECO:0007669"/>
    <property type="project" value="UniProtKB-SubCell"/>
</dbReference>
<dbReference type="AlphaFoldDB" id="A0A4C1WK17"/>
<feature type="compositionally biased region" description="Low complexity" evidence="13">
    <location>
        <begin position="609"/>
        <end position="622"/>
    </location>
</feature>
<keyword evidence="16" id="KW-1185">Reference proteome</keyword>
<keyword evidence="5 12" id="KW-0812">Transmembrane</keyword>
<evidence type="ECO:0000256" key="7">
    <source>
        <dbReference type="ARBA" id="ARBA00023053"/>
    </source>
</evidence>
<feature type="compositionally biased region" description="Basic and acidic residues" evidence="13">
    <location>
        <begin position="650"/>
        <end position="671"/>
    </location>
</feature>
<name>A0A4C1WK17_EUMVA</name>
<keyword evidence="8 12" id="KW-0406">Ion transport</keyword>
<dbReference type="Gene3D" id="1.10.287.770">
    <property type="entry name" value="YojJ-like"/>
    <property type="match status" value="1"/>
</dbReference>
<evidence type="ECO:0000256" key="14">
    <source>
        <dbReference type="SAM" id="Phobius"/>
    </source>
</evidence>
<sequence length="713" mass="81005">MFRQVLTHRGYCCRFDITFFKSRSQNLNYVSGHEQHKAFRVVVDGVKVNPNGSTYDGNVEIFVFNSENGMTMLDSALPVRPRTQVDVTVDVWVIDTSDQVKALAKETRKCILDTVRWQTGDELLQGVRLQRLLRGHAEQVPMHTVLLSMYHIFFILIVIRCLDLKPPALAHTCWGLPTTAIIIAMTTSGSSGLTCSPRHTAIGLMSLKLPTHWSIRPWSGPNPALFGFKKTLLIIGPQPPYLNMHLNNSTHRKEYSNCTWEKYYCAHETFDSFIGSSDAMATKYSCYPSCDSFEYMTQAQYTLINVPRYGIRRWPFVNLSKLNSKNDSTVLIHFGDTTCVKYRRELLFTWDQMLASLGGIFGLSVGGSIISIIELLYFMLDLTFTTARLLAARARTTDERTDNQRTIIYTVHPKQTGSGKRPDKRTEDRHFRVEWRGPRRGCRNIFDSLRVPTTLQDFKEELSSEYAMYLFYYAKIVRYTKLLWFFEDDDDVEPQQVFIEPSGPTVLYDEDSADEDQSGFINNLSGRQLGARCEVMLAGKSKDRVRRLKAITSKTVKSSSEPQSGPSGNQTSRNRGRGLSQCKSGGRRGGRSHDPDSDSTTGVTKNRRSQNQGSRSRGRGLSQRGGGVHFGRRPRGRDFESTTNRIANRTSDHSTDSSSNESDRDSSEKQPSKKPKTRTWIHEDLSIELPLFPEGNYSSFREKTSLEMVEQSQ</sequence>
<evidence type="ECO:0000256" key="1">
    <source>
        <dbReference type="ARBA" id="ARBA00004141"/>
    </source>
</evidence>
<dbReference type="InterPro" id="IPR001873">
    <property type="entry name" value="ENaC"/>
</dbReference>